<dbReference type="AlphaFoldDB" id="B0NKX4"/>
<comment type="caution">
    <text evidence="1">The sequence shown here is derived from an EMBL/GenBank/DDBJ whole genome shotgun (WGS) entry which is preliminary data.</text>
</comment>
<protein>
    <submittedName>
        <fullName evidence="1">Uncharacterized protein</fullName>
    </submittedName>
</protein>
<reference evidence="1 2" key="1">
    <citation type="submission" date="2007-11" db="EMBL/GenBank/DDBJ databases">
        <title>Draft genome sequence of Bacteroides stercoris(ATCC 43183).</title>
        <authorList>
            <person name="Sudarsanam P."/>
            <person name="Ley R."/>
            <person name="Guruge J."/>
            <person name="Turnbaugh P.J."/>
            <person name="Mahowald M."/>
            <person name="Liep D."/>
            <person name="Gordon J."/>
        </authorList>
    </citation>
    <scope>NUCLEOTIDE SEQUENCE [LARGE SCALE GENOMIC DNA]</scope>
    <source>
        <strain evidence="1 2">ATCC 43183</strain>
    </source>
</reference>
<name>B0NKX4_BACSE</name>
<dbReference type="HOGENOM" id="CLU_2931749_0_0_10"/>
<sequence>MQVYGYPTIESSERNKQWDFTEIISNHFVLPALIQQKLPQFIYTALIFYLTLHAKIVNSN</sequence>
<evidence type="ECO:0000313" key="1">
    <source>
        <dbReference type="EMBL" id="EDS16959.1"/>
    </source>
</evidence>
<organism evidence="1 2">
    <name type="scientific">Bacteroides stercoris ATCC 43183</name>
    <dbReference type="NCBI Taxonomy" id="449673"/>
    <lineage>
        <taxon>Bacteria</taxon>
        <taxon>Pseudomonadati</taxon>
        <taxon>Bacteroidota</taxon>
        <taxon>Bacteroidia</taxon>
        <taxon>Bacteroidales</taxon>
        <taxon>Bacteroidaceae</taxon>
        <taxon>Bacteroides</taxon>
    </lineage>
</organism>
<accession>B0NKX4</accession>
<gene>
    <name evidence="1" type="ORF">BACSTE_00082</name>
</gene>
<dbReference type="EMBL" id="ABFZ02000010">
    <property type="protein sequence ID" value="EDS16959.1"/>
    <property type="molecule type" value="Genomic_DNA"/>
</dbReference>
<reference evidence="1 2" key="2">
    <citation type="submission" date="2007-11" db="EMBL/GenBank/DDBJ databases">
        <authorList>
            <person name="Fulton L."/>
            <person name="Clifton S."/>
            <person name="Fulton B."/>
            <person name="Xu J."/>
            <person name="Minx P."/>
            <person name="Pepin K.H."/>
            <person name="Johnson M."/>
            <person name="Thiruvilangam P."/>
            <person name="Bhonagiri V."/>
            <person name="Nash W.E."/>
            <person name="Mardis E.R."/>
            <person name="Wilson R.K."/>
        </authorList>
    </citation>
    <scope>NUCLEOTIDE SEQUENCE [LARGE SCALE GENOMIC DNA]</scope>
    <source>
        <strain evidence="1 2">ATCC 43183</strain>
    </source>
</reference>
<evidence type="ECO:0000313" key="2">
    <source>
        <dbReference type="Proteomes" id="UP000004713"/>
    </source>
</evidence>
<proteinExistence type="predicted"/>
<dbReference type="Proteomes" id="UP000004713">
    <property type="component" value="Unassembled WGS sequence"/>
</dbReference>